<dbReference type="FunFam" id="3.40.30.10:FF:000245">
    <property type="entry name" value="Thioredoxin"/>
    <property type="match status" value="1"/>
</dbReference>
<dbReference type="PROSITE" id="PS00194">
    <property type="entry name" value="THIOREDOXIN_1"/>
    <property type="match status" value="1"/>
</dbReference>
<dbReference type="InterPro" id="IPR036249">
    <property type="entry name" value="Thioredoxin-like_sf"/>
</dbReference>
<dbReference type="PIRSF" id="PIRSF000077">
    <property type="entry name" value="Thioredoxin"/>
    <property type="match status" value="1"/>
</dbReference>
<dbReference type="CDD" id="cd02947">
    <property type="entry name" value="TRX_family"/>
    <property type="match status" value="1"/>
</dbReference>
<dbReference type="PROSITE" id="PS51352">
    <property type="entry name" value="THIOREDOXIN_2"/>
    <property type="match status" value="1"/>
</dbReference>
<dbReference type="GO" id="GO:0015035">
    <property type="term" value="F:protein-disulfide reductase activity"/>
    <property type="evidence" value="ECO:0007669"/>
    <property type="project" value="InterPro"/>
</dbReference>
<evidence type="ECO:0000313" key="8">
    <source>
        <dbReference type="Proteomes" id="UP000775547"/>
    </source>
</evidence>
<evidence type="ECO:0000256" key="5">
    <source>
        <dbReference type="PIRSR" id="PIRSR000077-4"/>
    </source>
</evidence>
<keyword evidence="2 5" id="KW-1015">Disulfide bond</keyword>
<dbReference type="AlphaFoldDB" id="A0A9P7G5L7"/>
<feature type="disulfide bond" description="Redox-active" evidence="5">
    <location>
        <begin position="31"/>
        <end position="34"/>
    </location>
</feature>
<reference evidence="7" key="2">
    <citation type="submission" date="2021-10" db="EMBL/GenBank/DDBJ databases">
        <title>Phylogenomics reveals ancestral predisposition of the termite-cultivated fungus Termitomyces towards a domesticated lifestyle.</title>
        <authorList>
            <person name="Auxier B."/>
            <person name="Grum-Grzhimaylo A."/>
            <person name="Cardenas M.E."/>
            <person name="Lodge J.D."/>
            <person name="Laessoe T."/>
            <person name="Pedersen O."/>
            <person name="Smith M.E."/>
            <person name="Kuyper T.W."/>
            <person name="Franco-Molano E.A."/>
            <person name="Baroni T.J."/>
            <person name="Aanen D.K."/>
        </authorList>
    </citation>
    <scope>NUCLEOTIDE SEQUENCE</scope>
    <source>
        <strain evidence="7">AP01</strain>
        <tissue evidence="7">Mycelium</tissue>
    </source>
</reference>
<accession>A0A9P7G5L7</accession>
<feature type="site" description="Deprotonates C-terminal active site Cys" evidence="4">
    <location>
        <position position="25"/>
    </location>
</feature>
<dbReference type="PANTHER" id="PTHR46115">
    <property type="entry name" value="THIOREDOXIN-LIKE PROTEIN 1"/>
    <property type="match status" value="1"/>
</dbReference>
<dbReference type="InterPro" id="IPR005746">
    <property type="entry name" value="Thioredoxin"/>
</dbReference>
<sequence>MPVVEINSPQQFHEIINGSEPAIIDFWAAWCGPCRAISPVLEGFSDQAENQGLKFYKVNVDEQRAISQEAGIRAMPTFFVYKDGQKIGDLLGANPQGLQNLIRTSLAK</sequence>
<keyword evidence="5" id="KW-0676">Redox-active center</keyword>
<dbReference type="SUPFAM" id="SSF52833">
    <property type="entry name" value="Thioredoxin-like"/>
    <property type="match status" value="1"/>
</dbReference>
<name>A0A9P7G5L7_9AGAR</name>
<dbReference type="EMBL" id="JABCKV010000122">
    <property type="protein sequence ID" value="KAG5643294.1"/>
    <property type="molecule type" value="Genomic_DNA"/>
</dbReference>
<dbReference type="InterPro" id="IPR017937">
    <property type="entry name" value="Thioredoxin_CS"/>
</dbReference>
<dbReference type="OrthoDB" id="2121326at2759"/>
<dbReference type="Gene3D" id="3.40.30.10">
    <property type="entry name" value="Glutaredoxin"/>
    <property type="match status" value="1"/>
</dbReference>
<keyword evidence="8" id="KW-1185">Reference proteome</keyword>
<evidence type="ECO:0000313" key="7">
    <source>
        <dbReference type="EMBL" id="KAG5643294.1"/>
    </source>
</evidence>
<organism evidence="7 8">
    <name type="scientific">Asterophora parasitica</name>
    <dbReference type="NCBI Taxonomy" id="117018"/>
    <lineage>
        <taxon>Eukaryota</taxon>
        <taxon>Fungi</taxon>
        <taxon>Dikarya</taxon>
        <taxon>Basidiomycota</taxon>
        <taxon>Agaricomycotina</taxon>
        <taxon>Agaricomycetes</taxon>
        <taxon>Agaricomycetidae</taxon>
        <taxon>Agaricales</taxon>
        <taxon>Tricholomatineae</taxon>
        <taxon>Lyophyllaceae</taxon>
        <taxon>Asterophora</taxon>
    </lineage>
</organism>
<feature type="active site" description="Nucleophile" evidence="4">
    <location>
        <position position="34"/>
    </location>
</feature>
<dbReference type="PRINTS" id="PR00421">
    <property type="entry name" value="THIOREDOXIN"/>
</dbReference>
<evidence type="ECO:0000256" key="1">
    <source>
        <dbReference type="ARBA" id="ARBA00020570"/>
    </source>
</evidence>
<comment type="caution">
    <text evidence="7">The sequence shown here is derived from an EMBL/GenBank/DDBJ whole genome shotgun (WGS) entry which is preliminary data.</text>
</comment>
<dbReference type="Pfam" id="PF00085">
    <property type="entry name" value="Thioredoxin"/>
    <property type="match status" value="1"/>
</dbReference>
<evidence type="ECO:0000259" key="6">
    <source>
        <dbReference type="PROSITE" id="PS51352"/>
    </source>
</evidence>
<feature type="domain" description="Thioredoxin" evidence="6">
    <location>
        <begin position="1"/>
        <end position="107"/>
    </location>
</feature>
<comment type="similarity">
    <text evidence="3">Belongs to the thioredoxin family.</text>
</comment>
<feature type="site" description="Contributes to redox potential value" evidence="4">
    <location>
        <position position="32"/>
    </location>
</feature>
<gene>
    <name evidence="7" type="ORF">DXG03_001221</name>
</gene>
<evidence type="ECO:0000256" key="3">
    <source>
        <dbReference type="PIRNR" id="PIRNR000077"/>
    </source>
</evidence>
<dbReference type="Proteomes" id="UP000775547">
    <property type="component" value="Unassembled WGS sequence"/>
</dbReference>
<reference evidence="7" key="1">
    <citation type="submission" date="2020-07" db="EMBL/GenBank/DDBJ databases">
        <authorList>
            <person name="Nieuwenhuis M."/>
            <person name="Van De Peppel L.J.J."/>
        </authorList>
    </citation>
    <scope>NUCLEOTIDE SEQUENCE</scope>
    <source>
        <strain evidence="7">AP01</strain>
        <tissue evidence="7">Mycelium</tissue>
    </source>
</reference>
<evidence type="ECO:0000256" key="4">
    <source>
        <dbReference type="PIRSR" id="PIRSR000077-1"/>
    </source>
</evidence>
<dbReference type="InterPro" id="IPR013766">
    <property type="entry name" value="Thioredoxin_domain"/>
</dbReference>
<protein>
    <recommendedName>
        <fullName evidence="1 3">Thioredoxin</fullName>
    </recommendedName>
</protein>
<feature type="active site" description="Nucleophile" evidence="4">
    <location>
        <position position="31"/>
    </location>
</feature>
<evidence type="ECO:0000256" key="2">
    <source>
        <dbReference type="ARBA" id="ARBA00023157"/>
    </source>
</evidence>
<feature type="site" description="Contributes to redox potential value" evidence="4">
    <location>
        <position position="33"/>
    </location>
</feature>
<dbReference type="NCBIfam" id="TIGR01068">
    <property type="entry name" value="thioredoxin"/>
    <property type="match status" value="1"/>
</dbReference>
<proteinExistence type="inferred from homology"/>